<comment type="caution">
    <text evidence="2">The sequence shown here is derived from an EMBL/GenBank/DDBJ whole genome shotgun (WGS) entry which is preliminary data.</text>
</comment>
<sequence length="61" mass="6438">MATLRERFERSDTFRRGVIGAVSGALAGVTLTLLDASTAGDYFAAIFIGAVAFVALWLLTS</sequence>
<evidence type="ECO:0008006" key="4">
    <source>
        <dbReference type="Google" id="ProtNLM"/>
    </source>
</evidence>
<dbReference type="RefSeq" id="WP_379694102.1">
    <property type="nucleotide sequence ID" value="NZ_JBHSXH010000009.1"/>
</dbReference>
<keyword evidence="1" id="KW-0472">Membrane</keyword>
<dbReference type="AlphaFoldDB" id="A0ABD5TW81"/>
<protein>
    <recommendedName>
        <fullName evidence="4">Major facilitator superfamily (MFS) profile domain-containing protein</fullName>
    </recommendedName>
</protein>
<dbReference type="Proteomes" id="UP001596408">
    <property type="component" value="Unassembled WGS sequence"/>
</dbReference>
<gene>
    <name evidence="2" type="ORF">ACFQEV_07045</name>
</gene>
<proteinExistence type="predicted"/>
<evidence type="ECO:0000313" key="3">
    <source>
        <dbReference type="Proteomes" id="UP001596408"/>
    </source>
</evidence>
<reference evidence="2 3" key="1">
    <citation type="journal article" date="2019" name="Int. J. Syst. Evol. Microbiol.">
        <title>The Global Catalogue of Microorganisms (GCM) 10K type strain sequencing project: providing services to taxonomists for standard genome sequencing and annotation.</title>
        <authorList>
            <consortium name="The Broad Institute Genomics Platform"/>
            <consortium name="The Broad Institute Genome Sequencing Center for Infectious Disease"/>
            <person name="Wu L."/>
            <person name="Ma J."/>
        </authorList>
    </citation>
    <scope>NUCLEOTIDE SEQUENCE [LARGE SCALE GENOMIC DNA]</scope>
    <source>
        <strain evidence="2 3">YIM 94188</strain>
    </source>
</reference>
<keyword evidence="3" id="KW-1185">Reference proteome</keyword>
<evidence type="ECO:0000256" key="1">
    <source>
        <dbReference type="SAM" id="Phobius"/>
    </source>
</evidence>
<name>A0ABD5TW81_9EURY</name>
<feature type="transmembrane region" description="Helical" evidence="1">
    <location>
        <begin position="17"/>
        <end position="36"/>
    </location>
</feature>
<organism evidence="2 3">
    <name type="scientific">Halopelagius fulvigenes</name>
    <dbReference type="NCBI Taxonomy" id="1198324"/>
    <lineage>
        <taxon>Archaea</taxon>
        <taxon>Methanobacteriati</taxon>
        <taxon>Methanobacteriota</taxon>
        <taxon>Stenosarchaea group</taxon>
        <taxon>Halobacteria</taxon>
        <taxon>Halobacteriales</taxon>
        <taxon>Haloferacaceae</taxon>
    </lineage>
</organism>
<dbReference type="EMBL" id="JBHSXH010000009">
    <property type="protein sequence ID" value="MFC6824754.1"/>
    <property type="molecule type" value="Genomic_DNA"/>
</dbReference>
<feature type="transmembrane region" description="Helical" evidence="1">
    <location>
        <begin position="42"/>
        <end position="60"/>
    </location>
</feature>
<evidence type="ECO:0000313" key="2">
    <source>
        <dbReference type="EMBL" id="MFC6824754.1"/>
    </source>
</evidence>
<keyword evidence="1" id="KW-0812">Transmembrane</keyword>
<accession>A0ABD5TW81</accession>
<keyword evidence="1" id="KW-1133">Transmembrane helix</keyword>